<dbReference type="EMBL" id="BAABFO010000014">
    <property type="protein sequence ID" value="GAA4336085.1"/>
    <property type="molecule type" value="Genomic_DNA"/>
</dbReference>
<feature type="domain" description="Serine aminopeptidase S33" evidence="1">
    <location>
        <begin position="14"/>
        <end position="256"/>
    </location>
</feature>
<accession>A0ABP8H941</accession>
<organism evidence="2 3">
    <name type="scientific">Pigmentiphaga soli</name>
    <dbReference type="NCBI Taxonomy" id="1007095"/>
    <lineage>
        <taxon>Bacteria</taxon>
        <taxon>Pseudomonadati</taxon>
        <taxon>Pseudomonadota</taxon>
        <taxon>Betaproteobacteria</taxon>
        <taxon>Burkholderiales</taxon>
        <taxon>Alcaligenaceae</taxon>
        <taxon>Pigmentiphaga</taxon>
    </lineage>
</organism>
<dbReference type="InterPro" id="IPR022742">
    <property type="entry name" value="Hydrolase_4"/>
</dbReference>
<dbReference type="Pfam" id="PF12146">
    <property type="entry name" value="Hydrolase_4"/>
    <property type="match status" value="1"/>
</dbReference>
<dbReference type="Proteomes" id="UP001501671">
    <property type="component" value="Unassembled WGS sequence"/>
</dbReference>
<protein>
    <recommendedName>
        <fullName evidence="1">Serine aminopeptidase S33 domain-containing protein</fullName>
    </recommendedName>
</protein>
<dbReference type="InterPro" id="IPR029058">
    <property type="entry name" value="AB_hydrolase_fold"/>
</dbReference>
<dbReference type="SUPFAM" id="SSF53474">
    <property type="entry name" value="alpha/beta-Hydrolases"/>
    <property type="match status" value="1"/>
</dbReference>
<dbReference type="Gene3D" id="3.40.50.1820">
    <property type="entry name" value="alpha/beta hydrolase"/>
    <property type="match status" value="1"/>
</dbReference>
<evidence type="ECO:0000259" key="1">
    <source>
        <dbReference type="Pfam" id="PF12146"/>
    </source>
</evidence>
<gene>
    <name evidence="2" type="ORF">GCM10023144_30050</name>
</gene>
<evidence type="ECO:0000313" key="3">
    <source>
        <dbReference type="Proteomes" id="UP001501671"/>
    </source>
</evidence>
<proteinExistence type="predicted"/>
<evidence type="ECO:0000313" key="2">
    <source>
        <dbReference type="EMBL" id="GAA4336085.1"/>
    </source>
</evidence>
<keyword evidence="3" id="KW-1185">Reference proteome</keyword>
<dbReference type="PANTHER" id="PTHR43798">
    <property type="entry name" value="MONOACYLGLYCEROL LIPASE"/>
    <property type="match status" value="1"/>
</dbReference>
<reference evidence="3" key="1">
    <citation type="journal article" date="2019" name="Int. J. Syst. Evol. Microbiol.">
        <title>The Global Catalogue of Microorganisms (GCM) 10K type strain sequencing project: providing services to taxonomists for standard genome sequencing and annotation.</title>
        <authorList>
            <consortium name="The Broad Institute Genomics Platform"/>
            <consortium name="The Broad Institute Genome Sequencing Center for Infectious Disease"/>
            <person name="Wu L."/>
            <person name="Ma J."/>
        </authorList>
    </citation>
    <scope>NUCLEOTIDE SEQUENCE [LARGE SCALE GENOMIC DNA]</scope>
    <source>
        <strain evidence="3">JCM 17666</strain>
    </source>
</reference>
<sequence>MARHEYLLEGHGRHARTGVLLIHGLTGTPNEMRLIARGLNNEGFTVHAVRLAGHCGTQDDLVDTGWRDWLASVRAGADRLAARVDRLLVCGLSMGAVLALALAEERPAQVAGVIALSTTFRHDGWSMPAYTRLAFVLPWLRALGIGRRRMFLEQPPYGIKDEALRARVVAQMQGGDSAAAGLPGNPWWSVVEMQGLAAHVRPRLGLVRAPCLVIHARNDDIASASNARDIVRGVRNAPVELVLLDDSYHMITIDRERRTVIARVTAFAAAVAEAGIGAGSGTGVRAEAGAGTDASAGPATATAMGTAAGKAAPAPAAAGNGPMLAAATEAAHG</sequence>
<dbReference type="InterPro" id="IPR050266">
    <property type="entry name" value="AB_hydrolase_sf"/>
</dbReference>
<dbReference type="PANTHER" id="PTHR43798:SF33">
    <property type="entry name" value="HYDROLASE, PUTATIVE (AFU_ORTHOLOGUE AFUA_2G14860)-RELATED"/>
    <property type="match status" value="1"/>
</dbReference>
<name>A0ABP8H941_9BURK</name>
<comment type="caution">
    <text evidence="2">The sequence shown here is derived from an EMBL/GenBank/DDBJ whole genome shotgun (WGS) entry which is preliminary data.</text>
</comment>